<dbReference type="EMBL" id="DF143930">
    <property type="protein sequence ID" value="GAA54853.1"/>
    <property type="molecule type" value="Genomic_DNA"/>
</dbReference>
<reference evidence="1" key="1">
    <citation type="journal article" date="2011" name="Genome Biol.">
        <title>The draft genome of the carcinogenic human liver fluke Clonorchis sinensis.</title>
        <authorList>
            <person name="Wang X."/>
            <person name="Chen W."/>
            <person name="Huang Y."/>
            <person name="Sun J."/>
            <person name="Men J."/>
            <person name="Liu H."/>
            <person name="Luo F."/>
            <person name="Guo L."/>
            <person name="Lv X."/>
            <person name="Deng C."/>
            <person name="Zhou C."/>
            <person name="Fan Y."/>
            <person name="Li X."/>
            <person name="Huang L."/>
            <person name="Hu Y."/>
            <person name="Liang C."/>
            <person name="Hu X."/>
            <person name="Xu J."/>
            <person name="Yu X."/>
        </authorList>
    </citation>
    <scope>NUCLEOTIDE SEQUENCE [LARGE SCALE GENOMIC DNA]</scope>
    <source>
        <strain evidence="1">Henan</strain>
    </source>
</reference>
<accession>G7YPH2</accession>
<keyword evidence="2" id="KW-1185">Reference proteome</keyword>
<evidence type="ECO:0000313" key="2">
    <source>
        <dbReference type="Proteomes" id="UP000008909"/>
    </source>
</evidence>
<proteinExistence type="predicted"/>
<organism evidence="1 2">
    <name type="scientific">Clonorchis sinensis</name>
    <name type="common">Chinese liver fluke</name>
    <dbReference type="NCBI Taxonomy" id="79923"/>
    <lineage>
        <taxon>Eukaryota</taxon>
        <taxon>Metazoa</taxon>
        <taxon>Spiralia</taxon>
        <taxon>Lophotrochozoa</taxon>
        <taxon>Platyhelminthes</taxon>
        <taxon>Trematoda</taxon>
        <taxon>Digenea</taxon>
        <taxon>Opisthorchiida</taxon>
        <taxon>Opisthorchiata</taxon>
        <taxon>Opisthorchiidae</taxon>
        <taxon>Clonorchis</taxon>
    </lineage>
</organism>
<gene>
    <name evidence="1" type="ORF">CLF_105840</name>
</gene>
<dbReference type="AlphaFoldDB" id="G7YPH2"/>
<sequence>MPKKGTLACNHCVRVKFGWKSKNRPGRGMNVIRGQAQIDNLLHSFSPNRWTVCIYKQTVQRTCHTGPLFSLFQFMSIRKVRFLEVTTGCPKSAETVNCARC</sequence>
<dbReference type="Proteomes" id="UP000008909">
    <property type="component" value="Unassembled WGS sequence"/>
</dbReference>
<protein>
    <submittedName>
        <fullName evidence="1">Uncharacterized protein</fullName>
    </submittedName>
</protein>
<evidence type="ECO:0000313" key="1">
    <source>
        <dbReference type="EMBL" id="GAA54853.1"/>
    </source>
</evidence>
<reference key="2">
    <citation type="submission" date="2011-10" db="EMBL/GenBank/DDBJ databases">
        <title>The genome and transcriptome sequence of Clonorchis sinensis provide insights into the carcinogenic liver fluke.</title>
        <authorList>
            <person name="Wang X."/>
            <person name="Huang Y."/>
            <person name="Chen W."/>
            <person name="Liu H."/>
            <person name="Guo L."/>
            <person name="Chen Y."/>
            <person name="Luo F."/>
            <person name="Zhou W."/>
            <person name="Sun J."/>
            <person name="Mao Q."/>
            <person name="Liang P."/>
            <person name="Zhou C."/>
            <person name="Tian Y."/>
            <person name="Men J."/>
            <person name="Lv X."/>
            <person name="Huang L."/>
            <person name="Zhou J."/>
            <person name="Hu Y."/>
            <person name="Li R."/>
            <person name="Zhang F."/>
            <person name="Lei H."/>
            <person name="Li X."/>
            <person name="Hu X."/>
            <person name="Liang C."/>
            <person name="Xu J."/>
            <person name="Wu Z."/>
            <person name="Yu X."/>
        </authorList>
    </citation>
    <scope>NUCLEOTIDE SEQUENCE</scope>
    <source>
        <strain>Henan</strain>
    </source>
</reference>
<name>G7YPH2_CLOSI</name>